<keyword evidence="2" id="KW-1185">Reference proteome</keyword>
<dbReference type="EMBL" id="FNUL01000019">
    <property type="protein sequence ID" value="SEG04057.1"/>
    <property type="molecule type" value="Genomic_DNA"/>
</dbReference>
<reference evidence="1 2" key="1">
    <citation type="submission" date="2016-10" db="EMBL/GenBank/DDBJ databases">
        <authorList>
            <person name="de Groot N.N."/>
        </authorList>
    </citation>
    <scope>NUCLEOTIDE SEQUENCE [LARGE SCALE GENOMIC DNA]</scope>
    <source>
        <strain evidence="1 2">D15d</strain>
    </source>
</reference>
<evidence type="ECO:0000313" key="2">
    <source>
        <dbReference type="Proteomes" id="UP000236726"/>
    </source>
</evidence>
<organism evidence="1 2">
    <name type="scientific">Lachnospira multipara</name>
    <dbReference type="NCBI Taxonomy" id="28051"/>
    <lineage>
        <taxon>Bacteria</taxon>
        <taxon>Bacillati</taxon>
        <taxon>Bacillota</taxon>
        <taxon>Clostridia</taxon>
        <taxon>Lachnospirales</taxon>
        <taxon>Lachnospiraceae</taxon>
        <taxon>Lachnospira</taxon>
    </lineage>
</organism>
<evidence type="ECO:0000313" key="1">
    <source>
        <dbReference type="EMBL" id="SEG04057.1"/>
    </source>
</evidence>
<name>A0A1H5WYF9_9FIRM</name>
<dbReference type="Proteomes" id="UP000236726">
    <property type="component" value="Unassembled WGS sequence"/>
</dbReference>
<sequence length="162" mass="17746">MKKNRKIIAFGLFLTIFLLPIINTPVFAGDNIEYQTKEYSTNDTGQTSVSVTAYKASTVQYRIPTSINLNATGTTTFDVGVKGEIASNQVIAINEPDTFELKNTSTNETAQLNITNNSMLFSPSDINNNSFTTKTASINLSSVDTLTPGTWKGQFVINFNLK</sequence>
<accession>A0A1H5WYF9</accession>
<gene>
    <name evidence="1" type="ORF">SAMN05216537_11930</name>
</gene>
<evidence type="ECO:0008006" key="3">
    <source>
        <dbReference type="Google" id="ProtNLM"/>
    </source>
</evidence>
<dbReference type="RefSeq" id="WP_103953459.1">
    <property type="nucleotide sequence ID" value="NZ_FNUL01000019.1"/>
</dbReference>
<dbReference type="AlphaFoldDB" id="A0A1H5WYF9"/>
<protein>
    <recommendedName>
        <fullName evidence="3">WxL domain surface cell wall-binding</fullName>
    </recommendedName>
</protein>
<proteinExistence type="predicted"/>